<keyword evidence="2" id="KW-0808">Transferase</keyword>
<evidence type="ECO:0000259" key="1">
    <source>
        <dbReference type="Pfam" id="PF08241"/>
    </source>
</evidence>
<reference evidence="2 3" key="1">
    <citation type="journal article" date="2011" name="Stand. Genomic Sci.">
        <title>Complete genome sequence of 'Thioalkalivibrio sulfidophilus' HL-EbGr7.</title>
        <authorList>
            <person name="Muyzer G."/>
            <person name="Sorokin D.Y."/>
            <person name="Mavromatis K."/>
            <person name="Lapidus A."/>
            <person name="Clum A."/>
            <person name="Ivanova N."/>
            <person name="Pati A."/>
            <person name="d'Haeseleer P."/>
            <person name="Woyke T."/>
            <person name="Kyrpides N.C."/>
        </authorList>
    </citation>
    <scope>NUCLEOTIDE SEQUENCE [LARGE SCALE GENOMIC DNA]</scope>
    <source>
        <strain evidence="2 3">HL-EbGR7</strain>
    </source>
</reference>
<dbReference type="InterPro" id="IPR013216">
    <property type="entry name" value="Methyltransf_11"/>
</dbReference>
<dbReference type="CDD" id="cd02440">
    <property type="entry name" value="AdoMet_MTases"/>
    <property type="match status" value="1"/>
</dbReference>
<dbReference type="AlphaFoldDB" id="B8GMY3"/>
<gene>
    <name evidence="2" type="ordered locus">Tgr7_2723</name>
</gene>
<dbReference type="Pfam" id="PF08241">
    <property type="entry name" value="Methyltransf_11"/>
    <property type="match status" value="1"/>
</dbReference>
<dbReference type="STRING" id="396588.Tgr7_2723"/>
<organism evidence="2 3">
    <name type="scientific">Thioalkalivibrio sulfidiphilus (strain HL-EbGR7)</name>
    <dbReference type="NCBI Taxonomy" id="396588"/>
    <lineage>
        <taxon>Bacteria</taxon>
        <taxon>Pseudomonadati</taxon>
        <taxon>Pseudomonadota</taxon>
        <taxon>Gammaproteobacteria</taxon>
        <taxon>Chromatiales</taxon>
        <taxon>Ectothiorhodospiraceae</taxon>
        <taxon>Thioalkalivibrio</taxon>
    </lineage>
</organism>
<dbReference type="RefSeq" id="WP_012639273.1">
    <property type="nucleotide sequence ID" value="NC_011901.1"/>
</dbReference>
<accession>B8GMY3</accession>
<keyword evidence="2" id="KW-0489">Methyltransferase</keyword>
<dbReference type="Gene3D" id="3.40.50.150">
    <property type="entry name" value="Vaccinia Virus protein VP39"/>
    <property type="match status" value="1"/>
</dbReference>
<dbReference type="SUPFAM" id="SSF53335">
    <property type="entry name" value="S-adenosyl-L-methionine-dependent methyltransferases"/>
    <property type="match status" value="1"/>
</dbReference>
<dbReference type="KEGG" id="tgr:Tgr7_2723"/>
<sequence>MSLKHTYTLWAPIYDLFVDRALRGPRRRSLARLGEVAGQEILLPGIGTGLDLPYLPAGGRYHGVDLTPAMLARARSRADQLGIEIGLHEGDAMALPFENDRFDAVVLHLILAVVPEPARAFAEAVRVARPGARLLILDKFLRPGQRAPLRRMINPVISRLATRTDVIFEELLAGHDELRLVEDTPALAGGWFRHLVLDKI</sequence>
<proteinExistence type="predicted"/>
<dbReference type="Proteomes" id="UP000002383">
    <property type="component" value="Chromosome"/>
</dbReference>
<evidence type="ECO:0000313" key="2">
    <source>
        <dbReference type="EMBL" id="ACL73798.1"/>
    </source>
</evidence>
<dbReference type="GO" id="GO:0008757">
    <property type="term" value="F:S-adenosylmethionine-dependent methyltransferase activity"/>
    <property type="evidence" value="ECO:0007669"/>
    <property type="project" value="InterPro"/>
</dbReference>
<dbReference type="eggNOG" id="COG2226">
    <property type="taxonomic scope" value="Bacteria"/>
</dbReference>
<dbReference type="EMBL" id="CP001339">
    <property type="protein sequence ID" value="ACL73798.1"/>
    <property type="molecule type" value="Genomic_DNA"/>
</dbReference>
<dbReference type="InterPro" id="IPR029063">
    <property type="entry name" value="SAM-dependent_MTases_sf"/>
</dbReference>
<dbReference type="HOGENOM" id="CLU_037990_7_0_6"/>
<evidence type="ECO:0000313" key="3">
    <source>
        <dbReference type="Proteomes" id="UP000002383"/>
    </source>
</evidence>
<dbReference type="GO" id="GO:0032259">
    <property type="term" value="P:methylation"/>
    <property type="evidence" value="ECO:0007669"/>
    <property type="project" value="UniProtKB-KW"/>
</dbReference>
<protein>
    <submittedName>
        <fullName evidence="2">Methyltransferase type 11</fullName>
    </submittedName>
</protein>
<dbReference type="PANTHER" id="PTHR43591">
    <property type="entry name" value="METHYLTRANSFERASE"/>
    <property type="match status" value="1"/>
</dbReference>
<feature type="domain" description="Methyltransferase type 11" evidence="1">
    <location>
        <begin position="44"/>
        <end position="136"/>
    </location>
</feature>
<dbReference type="OrthoDB" id="323463at2"/>
<keyword evidence="3" id="KW-1185">Reference proteome</keyword>
<name>B8GMY3_THISH</name>